<reference evidence="2 3" key="1">
    <citation type="journal article" date="2019" name="Sci. Rep.">
        <title>Orb-weaving spider Araneus ventricosus genome elucidates the spidroin gene catalogue.</title>
        <authorList>
            <person name="Kono N."/>
            <person name="Nakamura H."/>
            <person name="Ohtoshi R."/>
            <person name="Moran D.A.P."/>
            <person name="Shinohara A."/>
            <person name="Yoshida Y."/>
            <person name="Fujiwara M."/>
            <person name="Mori M."/>
            <person name="Tomita M."/>
            <person name="Arakawa K."/>
        </authorList>
    </citation>
    <scope>NUCLEOTIDE SEQUENCE [LARGE SCALE GENOMIC DNA]</scope>
</reference>
<sequence length="315" mass="34986">MGYLNTISYFRHASSPLARIKNIFAWLDVTNAFGALPHQLIYKALAAAGTCDQFVNVIQDMYTQCTTAILSNNSARNPIPINSGVKQECPISGLLFNLSIDHILRRIQGTSNCHRILAFADDLCLLGDSADELQDMLDVVHQEMVSIGLHLNPNKSFSMHFSGSTPVNVPPSTFRLGSAPPHPILEFDFTKFLGKPVGFNPVQDYTTFNNFGLRAKKLLASQLSPWQKIDAVKSFLFPALQFVMRTGQFKKEDWALLDDAIRHAVKEVLFLPEHASNEYIYGHTKTGRVGLPVSAEESDLNRVDSAFKLLTSSVD</sequence>
<dbReference type="GO" id="GO:0071897">
    <property type="term" value="P:DNA biosynthetic process"/>
    <property type="evidence" value="ECO:0007669"/>
    <property type="project" value="UniProtKB-ARBA"/>
</dbReference>
<dbReference type="SUPFAM" id="SSF56672">
    <property type="entry name" value="DNA/RNA polymerases"/>
    <property type="match status" value="1"/>
</dbReference>
<dbReference type="PANTHER" id="PTHR47027:SF20">
    <property type="entry name" value="REVERSE TRANSCRIPTASE-LIKE PROTEIN WITH RNA-DIRECTED DNA POLYMERASE DOMAIN"/>
    <property type="match status" value="1"/>
</dbReference>
<comment type="caution">
    <text evidence="2">The sequence shown here is derived from an EMBL/GenBank/DDBJ whole genome shotgun (WGS) entry which is preliminary data.</text>
</comment>
<dbReference type="InterPro" id="IPR043128">
    <property type="entry name" value="Rev_trsase/Diguanyl_cyclase"/>
</dbReference>
<protein>
    <submittedName>
        <fullName evidence="2">Retrovirus-related Pol polyprotein from type-2 retrotransposable element R2DM</fullName>
    </submittedName>
</protein>
<dbReference type="Proteomes" id="UP000499080">
    <property type="component" value="Unassembled WGS sequence"/>
</dbReference>
<dbReference type="EMBL" id="BGPR01007513">
    <property type="protein sequence ID" value="GBN27424.1"/>
    <property type="molecule type" value="Genomic_DNA"/>
</dbReference>
<proteinExistence type="predicted"/>
<dbReference type="PROSITE" id="PS50878">
    <property type="entry name" value="RT_POL"/>
    <property type="match status" value="1"/>
</dbReference>
<dbReference type="Pfam" id="PF00078">
    <property type="entry name" value="RVT_1"/>
    <property type="match status" value="1"/>
</dbReference>
<evidence type="ECO:0000313" key="3">
    <source>
        <dbReference type="Proteomes" id="UP000499080"/>
    </source>
</evidence>
<evidence type="ECO:0000313" key="2">
    <source>
        <dbReference type="EMBL" id="GBN27424.1"/>
    </source>
</evidence>
<accession>A0A4Y2MM05</accession>
<keyword evidence="3" id="KW-1185">Reference proteome</keyword>
<dbReference type="AlphaFoldDB" id="A0A4Y2MM05"/>
<dbReference type="Gene3D" id="3.30.70.270">
    <property type="match status" value="1"/>
</dbReference>
<name>A0A4Y2MM05_ARAVE</name>
<dbReference type="InterPro" id="IPR043502">
    <property type="entry name" value="DNA/RNA_pol_sf"/>
</dbReference>
<dbReference type="InterPro" id="IPR000477">
    <property type="entry name" value="RT_dom"/>
</dbReference>
<gene>
    <name evidence="2" type="primary">pol_3982</name>
    <name evidence="2" type="ORF">AVEN_131165_1</name>
</gene>
<dbReference type="OrthoDB" id="410104at2759"/>
<feature type="domain" description="Reverse transcriptase" evidence="1">
    <location>
        <begin position="1"/>
        <end position="197"/>
    </location>
</feature>
<dbReference type="PANTHER" id="PTHR47027">
    <property type="entry name" value="REVERSE TRANSCRIPTASE DOMAIN-CONTAINING PROTEIN"/>
    <property type="match status" value="1"/>
</dbReference>
<organism evidence="2 3">
    <name type="scientific">Araneus ventricosus</name>
    <name type="common">Orbweaver spider</name>
    <name type="synonym">Epeira ventricosa</name>
    <dbReference type="NCBI Taxonomy" id="182803"/>
    <lineage>
        <taxon>Eukaryota</taxon>
        <taxon>Metazoa</taxon>
        <taxon>Ecdysozoa</taxon>
        <taxon>Arthropoda</taxon>
        <taxon>Chelicerata</taxon>
        <taxon>Arachnida</taxon>
        <taxon>Araneae</taxon>
        <taxon>Araneomorphae</taxon>
        <taxon>Entelegynae</taxon>
        <taxon>Araneoidea</taxon>
        <taxon>Araneidae</taxon>
        <taxon>Araneus</taxon>
    </lineage>
</organism>
<evidence type="ECO:0000259" key="1">
    <source>
        <dbReference type="PROSITE" id="PS50878"/>
    </source>
</evidence>